<dbReference type="NCBIfam" id="TIGR01961">
    <property type="entry name" value="NuoC_fam"/>
    <property type="match status" value="1"/>
</dbReference>
<dbReference type="EC" id="7.1.1.-" evidence="3"/>
<comment type="catalytic activity">
    <reaction evidence="3">
        <text>a quinone + NADH + 5 H(+)(in) = a quinol + NAD(+) + 4 H(+)(out)</text>
        <dbReference type="Rhea" id="RHEA:57888"/>
        <dbReference type="ChEBI" id="CHEBI:15378"/>
        <dbReference type="ChEBI" id="CHEBI:24646"/>
        <dbReference type="ChEBI" id="CHEBI:57540"/>
        <dbReference type="ChEBI" id="CHEBI:57945"/>
        <dbReference type="ChEBI" id="CHEBI:132124"/>
    </reaction>
</comment>
<keyword evidence="2 3" id="KW-0813">Transport</keyword>
<evidence type="ECO:0000256" key="1">
    <source>
        <dbReference type="ARBA" id="ARBA00007569"/>
    </source>
</evidence>
<dbReference type="Gene3D" id="3.30.460.80">
    <property type="entry name" value="NADH:ubiquinone oxidoreductase, 30kDa subunit"/>
    <property type="match status" value="1"/>
</dbReference>
<evidence type="ECO:0000313" key="6">
    <source>
        <dbReference type="Proteomes" id="UP001165089"/>
    </source>
</evidence>
<dbReference type="InterPro" id="IPR001268">
    <property type="entry name" value="NADH_UbQ_OxRdtase_30kDa_su"/>
</dbReference>
<dbReference type="Pfam" id="PF00329">
    <property type="entry name" value="Complex1_30kDa"/>
    <property type="match status" value="1"/>
</dbReference>
<evidence type="ECO:0000313" key="5">
    <source>
        <dbReference type="EMBL" id="GLH69623.1"/>
    </source>
</evidence>
<proteinExistence type="inferred from homology"/>
<keyword evidence="3" id="KW-1278">Translocase</keyword>
<protein>
    <recommendedName>
        <fullName evidence="3">NADH-quinone oxidoreductase subunit C</fullName>
        <ecNumber evidence="3">7.1.1.-</ecNumber>
    </recommendedName>
    <alternativeName>
        <fullName evidence="3">NADH dehydrogenase I subunit C</fullName>
    </alternativeName>
    <alternativeName>
        <fullName evidence="3">NDH-1 subunit C</fullName>
    </alternativeName>
</protein>
<name>A0ABQ5Q4J9_9BACT</name>
<gene>
    <name evidence="3" type="primary">nuoC</name>
    <name evidence="5" type="ORF">GETHPA_11560</name>
</gene>
<dbReference type="SUPFAM" id="SSF143243">
    <property type="entry name" value="Nqo5-like"/>
    <property type="match status" value="1"/>
</dbReference>
<feature type="domain" description="NADH:ubiquinone oxidoreductase 30kDa subunit" evidence="4">
    <location>
        <begin position="28"/>
        <end position="150"/>
    </location>
</feature>
<keyword evidence="3" id="KW-0874">Quinone</keyword>
<dbReference type="InterPro" id="IPR010218">
    <property type="entry name" value="NADH_DH_suC"/>
</dbReference>
<dbReference type="PANTHER" id="PTHR10884:SF14">
    <property type="entry name" value="NADH DEHYDROGENASE [UBIQUINONE] IRON-SULFUR PROTEIN 3, MITOCHONDRIAL"/>
    <property type="match status" value="1"/>
</dbReference>
<reference evidence="5 6" key="1">
    <citation type="journal article" date="2023" name="Antonie Van Leeuwenhoek">
        <title>Mesoterricola silvestris gen. nov., sp. nov., Mesoterricola sediminis sp. nov., Geothrix oryzae sp. nov., Geothrix edaphica sp. nov., Geothrix rubra sp. nov., and Geothrix limicola sp. nov., six novel members of Acidobacteriota isolated from soils.</title>
        <authorList>
            <person name="Itoh H."/>
            <person name="Sugisawa Y."/>
            <person name="Mise K."/>
            <person name="Xu Z."/>
            <person name="Kuniyasu M."/>
            <person name="Ushijima N."/>
            <person name="Kawano K."/>
            <person name="Kobayashi E."/>
            <person name="Shiratori Y."/>
            <person name="Masuda Y."/>
            <person name="Senoo K."/>
        </authorList>
    </citation>
    <scope>NUCLEOTIDE SEQUENCE [LARGE SCALE GENOMIC DNA]</scope>
    <source>
        <strain evidence="5 6">Red803</strain>
    </source>
</reference>
<keyword evidence="3" id="KW-0520">NAD</keyword>
<comment type="similarity">
    <text evidence="1 3">Belongs to the complex I 30 kDa subunit family.</text>
</comment>
<sequence>MDMVIEHIDAQLPGVVVDRHAFRGDQTIVVAKERFLEVVDLLHREGFQLLVDLTAVDWPERELDGKPVRFDVVYHWLNLASQERLRVKVPVADGEAVPSLVSRFKTADWFEREVFDLFGIRFEGHPNLERLLTWEDFPGHALRKDFPLDGGDPFCMEGCTAPYNNGERN</sequence>
<dbReference type="HAMAP" id="MF_01357">
    <property type="entry name" value="NDH1_NuoC"/>
    <property type="match status" value="1"/>
</dbReference>
<keyword evidence="3" id="KW-1003">Cell membrane</keyword>
<evidence type="ECO:0000256" key="2">
    <source>
        <dbReference type="ARBA" id="ARBA00022448"/>
    </source>
</evidence>
<accession>A0ABQ5Q4J9</accession>
<dbReference type="RefSeq" id="WP_285723639.1">
    <property type="nucleotide sequence ID" value="NZ_BSDD01000002.1"/>
</dbReference>
<keyword evidence="3" id="KW-0830">Ubiquinone</keyword>
<dbReference type="InterPro" id="IPR037232">
    <property type="entry name" value="NADH_quin_OxRdtase_su_C/D-like"/>
</dbReference>
<comment type="caution">
    <text evidence="5">The sequence shown here is derived from an EMBL/GenBank/DDBJ whole genome shotgun (WGS) entry which is preliminary data.</text>
</comment>
<comment type="subunit">
    <text evidence="3">NDH-1 is composed of 14 different subunits. Subunits NuoB, C, D, E, F, and G constitute the peripheral sector of the complex.</text>
</comment>
<organism evidence="5 6">
    <name type="scientific">Geothrix rubra</name>
    <dbReference type="NCBI Taxonomy" id="2927977"/>
    <lineage>
        <taxon>Bacteria</taxon>
        <taxon>Pseudomonadati</taxon>
        <taxon>Acidobacteriota</taxon>
        <taxon>Holophagae</taxon>
        <taxon>Holophagales</taxon>
        <taxon>Holophagaceae</taxon>
        <taxon>Geothrix</taxon>
    </lineage>
</organism>
<keyword evidence="3" id="KW-0472">Membrane</keyword>
<dbReference type="EMBL" id="BSDD01000002">
    <property type="protein sequence ID" value="GLH69623.1"/>
    <property type="molecule type" value="Genomic_DNA"/>
</dbReference>
<comment type="function">
    <text evidence="3">NDH-1 shuttles electrons from NADH, via FMN and iron-sulfur (Fe-S) centers, to quinones in the respiratory chain. The immediate electron acceptor for the enzyme in this species is believed to be ubiquinone. Couples the redox reaction to proton translocation (for every two electrons transferred, four hydrogen ions are translocated across the cytoplasmic membrane), and thus conserves the redox energy in a proton gradient.</text>
</comment>
<dbReference type="Proteomes" id="UP001165089">
    <property type="component" value="Unassembled WGS sequence"/>
</dbReference>
<comment type="subcellular location">
    <subcellularLocation>
        <location evidence="3">Cell membrane</location>
        <topology evidence="3">Peripheral membrane protein</topology>
        <orientation evidence="3">Cytoplasmic side</orientation>
    </subcellularLocation>
</comment>
<dbReference type="PANTHER" id="PTHR10884">
    <property type="entry name" value="NADH DEHYDROGENASE UBIQUINONE IRON-SULFUR PROTEIN 3"/>
    <property type="match status" value="1"/>
</dbReference>
<keyword evidence="6" id="KW-1185">Reference proteome</keyword>
<evidence type="ECO:0000259" key="4">
    <source>
        <dbReference type="Pfam" id="PF00329"/>
    </source>
</evidence>
<evidence type="ECO:0000256" key="3">
    <source>
        <dbReference type="HAMAP-Rule" id="MF_01357"/>
    </source>
</evidence>